<gene>
    <name evidence="5" type="primary">hldD_4</name>
    <name evidence="5" type="ORF">GALL_105900</name>
</gene>
<proteinExistence type="inferred from homology"/>
<dbReference type="SUPFAM" id="SSF51735">
    <property type="entry name" value="NAD(P)-binding Rossmann-fold domains"/>
    <property type="match status" value="1"/>
</dbReference>
<evidence type="ECO:0000256" key="3">
    <source>
        <dbReference type="ARBA" id="ARBA00023277"/>
    </source>
</evidence>
<organism evidence="5">
    <name type="scientific">mine drainage metagenome</name>
    <dbReference type="NCBI Taxonomy" id="410659"/>
    <lineage>
        <taxon>unclassified sequences</taxon>
        <taxon>metagenomes</taxon>
        <taxon>ecological metagenomes</taxon>
    </lineage>
</organism>
<dbReference type="InterPro" id="IPR011912">
    <property type="entry name" value="Heptose_epim"/>
</dbReference>
<name>A0A1J5T5C6_9ZZZZ</name>
<dbReference type="GO" id="GO:0050661">
    <property type="term" value="F:NADP binding"/>
    <property type="evidence" value="ECO:0007669"/>
    <property type="project" value="InterPro"/>
</dbReference>
<dbReference type="AlphaFoldDB" id="A0A1J5T5C6"/>
<dbReference type="Gene3D" id="3.90.25.10">
    <property type="entry name" value="UDP-galactose 4-epimerase, domain 1"/>
    <property type="match status" value="1"/>
</dbReference>
<dbReference type="NCBIfam" id="TIGR02197">
    <property type="entry name" value="heptose_epim"/>
    <property type="match status" value="1"/>
</dbReference>
<keyword evidence="2 5" id="KW-0413">Isomerase</keyword>
<dbReference type="InterPro" id="IPR036291">
    <property type="entry name" value="NAD(P)-bd_dom_sf"/>
</dbReference>
<dbReference type="GO" id="GO:0005975">
    <property type="term" value="P:carbohydrate metabolic process"/>
    <property type="evidence" value="ECO:0007669"/>
    <property type="project" value="InterPro"/>
</dbReference>
<comment type="caution">
    <text evidence="5">The sequence shown here is derived from an EMBL/GenBank/DDBJ whole genome shotgun (WGS) entry which is preliminary data.</text>
</comment>
<keyword evidence="1" id="KW-0521">NADP</keyword>
<dbReference type="HAMAP" id="MF_01601">
    <property type="entry name" value="Heptose_epimerase"/>
    <property type="match status" value="1"/>
</dbReference>
<dbReference type="GO" id="GO:0008712">
    <property type="term" value="F:ADP-glyceromanno-heptose 6-epimerase activity"/>
    <property type="evidence" value="ECO:0007669"/>
    <property type="project" value="UniProtKB-EC"/>
</dbReference>
<dbReference type="EC" id="5.1.3.20" evidence="5"/>
<dbReference type="PANTHER" id="PTHR43103">
    <property type="entry name" value="NUCLEOSIDE-DIPHOSPHATE-SUGAR EPIMERASE"/>
    <property type="match status" value="1"/>
</dbReference>
<sequence length="329" mass="36829">MQGKILVTGGAGFIGSALIWALNQRGATDIVVTDILGTDEKWRNLTPLKFADYVEADQFRRRLAEKPDAWGNISTVFHLGACSSTTERNASYLADNNTAYTRELAAWALARGARFIYASSAATYGDGAQGMDDTDDNLHRLRPLNMYGYSKHLFDLIAQREGWLSRIVGVKYFNVFGPNEEHKGDMRSLVSKAHHQILDTGSLRLFRSHRPDYKDGHQMRDFLYVKDAVEMTLHFAEGGSKAAGLFNLGSGEANTWITLAEAIFAAMGRSPAIEFIDMPEQLREKYQYYTKADIAKLRGTGYSRPMTPLRDAVTDYVRNYLATGRRLGD</sequence>
<dbReference type="EMBL" id="MLJW01000038">
    <property type="protein sequence ID" value="OIR07334.1"/>
    <property type="molecule type" value="Genomic_DNA"/>
</dbReference>
<evidence type="ECO:0000259" key="4">
    <source>
        <dbReference type="Pfam" id="PF01370"/>
    </source>
</evidence>
<dbReference type="InterPro" id="IPR001509">
    <property type="entry name" value="Epimerase_deHydtase"/>
</dbReference>
<keyword evidence="3" id="KW-0119">Carbohydrate metabolism</keyword>
<feature type="domain" description="NAD-dependent epimerase/dehydratase" evidence="4">
    <location>
        <begin position="5"/>
        <end position="249"/>
    </location>
</feature>
<evidence type="ECO:0000313" key="5">
    <source>
        <dbReference type="EMBL" id="OIR07334.1"/>
    </source>
</evidence>
<evidence type="ECO:0000256" key="1">
    <source>
        <dbReference type="ARBA" id="ARBA00022857"/>
    </source>
</evidence>
<dbReference type="Pfam" id="PF01370">
    <property type="entry name" value="Epimerase"/>
    <property type="match status" value="1"/>
</dbReference>
<protein>
    <submittedName>
        <fullName evidence="5">ADP-L-glycero-D-manno-heptose-6-epimerase</fullName>
        <ecNumber evidence="5">5.1.3.20</ecNumber>
    </submittedName>
</protein>
<dbReference type="Gene3D" id="3.40.50.720">
    <property type="entry name" value="NAD(P)-binding Rossmann-like Domain"/>
    <property type="match status" value="1"/>
</dbReference>
<dbReference type="CDD" id="cd05248">
    <property type="entry name" value="ADP_GME_SDR_e"/>
    <property type="match status" value="1"/>
</dbReference>
<dbReference type="PANTHER" id="PTHR43103:SF3">
    <property type="entry name" value="ADP-L-GLYCERO-D-MANNO-HEPTOSE-6-EPIMERASE"/>
    <property type="match status" value="1"/>
</dbReference>
<reference evidence="5" key="1">
    <citation type="submission" date="2016-10" db="EMBL/GenBank/DDBJ databases">
        <title>Sequence of Gallionella enrichment culture.</title>
        <authorList>
            <person name="Poehlein A."/>
            <person name="Muehling M."/>
            <person name="Daniel R."/>
        </authorList>
    </citation>
    <scope>NUCLEOTIDE SEQUENCE</scope>
</reference>
<evidence type="ECO:0000256" key="2">
    <source>
        <dbReference type="ARBA" id="ARBA00023235"/>
    </source>
</evidence>
<accession>A0A1J5T5C6</accession>